<evidence type="ECO:0000313" key="1">
    <source>
        <dbReference type="EMBL" id="ACR75048.1"/>
    </source>
</evidence>
<reference evidence="1 2" key="1">
    <citation type="journal article" date="2009" name="Proc. Natl. Acad. Sci. U.S.A.">
        <title>Characterizing a model human gut microbiota composed of members of its two dominant bacterial phyla.</title>
        <authorList>
            <person name="Mahowald M.A."/>
            <person name="Rey F.E."/>
            <person name="Seedorf H."/>
            <person name="Turnbaugh P.J."/>
            <person name="Fulton R.S."/>
            <person name="Wollam A."/>
            <person name="Shah N."/>
            <person name="Wang C."/>
            <person name="Magrini V."/>
            <person name="Wilson R.K."/>
            <person name="Cantarel B.L."/>
            <person name="Coutinho P.M."/>
            <person name="Henrissat B."/>
            <person name="Crock L.W."/>
            <person name="Russell A."/>
            <person name="Verberkmoes N.C."/>
            <person name="Hettich R.L."/>
            <person name="Gordon J.I."/>
        </authorList>
    </citation>
    <scope>NUCLEOTIDE SEQUENCE [LARGE SCALE GENOMIC DNA]</scope>
    <source>
        <strain evidence="2">ATCC 33656 / DSM 3377 / JCM 17463 / KCTC 5835 / LMG 30912 / VPI 0990</strain>
    </source>
</reference>
<dbReference type="PaxDb" id="515619-EUBREC_1288"/>
<name>C4Z831_AGARV</name>
<dbReference type="AlphaFoldDB" id="C4Z831"/>
<evidence type="ECO:0008006" key="3">
    <source>
        <dbReference type="Google" id="ProtNLM"/>
    </source>
</evidence>
<organism evidence="1 2">
    <name type="scientific">Agathobacter rectalis (strain ATCC 33656 / DSM 3377 / JCM 17463 / KCTC 5835 / VPI 0990)</name>
    <name type="common">Eubacterium rectale</name>
    <dbReference type="NCBI Taxonomy" id="515619"/>
    <lineage>
        <taxon>Bacteria</taxon>
        <taxon>Bacillati</taxon>
        <taxon>Bacillota</taxon>
        <taxon>Clostridia</taxon>
        <taxon>Lachnospirales</taxon>
        <taxon>Lachnospiraceae</taxon>
        <taxon>Agathobacter</taxon>
    </lineage>
</organism>
<protein>
    <recommendedName>
        <fullName evidence="3">TFIIB-type domain-containing protein</fullName>
    </recommendedName>
</protein>
<sequence>MEEAEMKKPEIDFEKLRAGKEVICPKCKTGIFRTEHDPKTTHNFKCDKCGMMINFD</sequence>
<dbReference type="HOGENOM" id="CLU_3007530_0_0_9"/>
<dbReference type="Proteomes" id="UP000001477">
    <property type="component" value="Chromosome"/>
</dbReference>
<evidence type="ECO:0000313" key="2">
    <source>
        <dbReference type="Proteomes" id="UP000001477"/>
    </source>
</evidence>
<dbReference type="EMBL" id="CP001107">
    <property type="protein sequence ID" value="ACR75048.1"/>
    <property type="molecule type" value="Genomic_DNA"/>
</dbReference>
<dbReference type="STRING" id="515619.EUBREC_1288"/>
<dbReference type="KEGG" id="ere:EUBREC_1288"/>
<proteinExistence type="predicted"/>
<accession>C4Z831</accession>
<gene>
    <name evidence="1" type="ordered locus">EUBREC_1288</name>
</gene>